<gene>
    <name evidence="1" type="ORF">S01H4_49170</name>
</gene>
<proteinExistence type="predicted"/>
<dbReference type="AlphaFoldDB" id="X1CM82"/>
<evidence type="ECO:0000313" key="1">
    <source>
        <dbReference type="EMBL" id="GAG97293.1"/>
    </source>
</evidence>
<comment type="caution">
    <text evidence="1">The sequence shown here is derived from an EMBL/GenBank/DDBJ whole genome shotgun (WGS) entry which is preliminary data.</text>
</comment>
<sequence>MIPLEHRVCFEILDEMDPFKKSRRFILDTEHDPKTMCCPKKLISVYRYIKDSKKIWEVWMPEWLAEKAGLI</sequence>
<protein>
    <submittedName>
        <fullName evidence="1">Uncharacterized protein</fullName>
    </submittedName>
</protein>
<dbReference type="EMBL" id="BART01027787">
    <property type="protein sequence ID" value="GAG97293.1"/>
    <property type="molecule type" value="Genomic_DNA"/>
</dbReference>
<organism evidence="1">
    <name type="scientific">marine sediment metagenome</name>
    <dbReference type="NCBI Taxonomy" id="412755"/>
    <lineage>
        <taxon>unclassified sequences</taxon>
        <taxon>metagenomes</taxon>
        <taxon>ecological metagenomes</taxon>
    </lineage>
</organism>
<accession>X1CM82</accession>
<name>X1CM82_9ZZZZ</name>
<reference evidence="1" key="1">
    <citation type="journal article" date="2014" name="Front. Microbiol.">
        <title>High frequency of phylogenetically diverse reductive dehalogenase-homologous genes in deep subseafloor sedimentary metagenomes.</title>
        <authorList>
            <person name="Kawai M."/>
            <person name="Futagami T."/>
            <person name="Toyoda A."/>
            <person name="Takaki Y."/>
            <person name="Nishi S."/>
            <person name="Hori S."/>
            <person name="Arai W."/>
            <person name="Tsubouchi T."/>
            <person name="Morono Y."/>
            <person name="Uchiyama I."/>
            <person name="Ito T."/>
            <person name="Fujiyama A."/>
            <person name="Inagaki F."/>
            <person name="Takami H."/>
        </authorList>
    </citation>
    <scope>NUCLEOTIDE SEQUENCE</scope>
    <source>
        <strain evidence="1">Expedition CK06-06</strain>
    </source>
</reference>